<dbReference type="GO" id="GO:0005886">
    <property type="term" value="C:plasma membrane"/>
    <property type="evidence" value="ECO:0007669"/>
    <property type="project" value="UniProtKB-SubCell"/>
</dbReference>
<dbReference type="Proteomes" id="UP000231553">
    <property type="component" value="Unassembled WGS sequence"/>
</dbReference>
<dbReference type="Pfam" id="PF00005">
    <property type="entry name" value="ABC_tran"/>
    <property type="match status" value="1"/>
</dbReference>
<comment type="similarity">
    <text evidence="2">Belongs to the ABC transporter superfamily.</text>
</comment>
<proteinExistence type="inferred from homology"/>
<dbReference type="OrthoDB" id="9805601at2"/>
<name>A0A2M8IYF6_9RHOB</name>
<keyword evidence="10" id="KW-0472">Membrane</keyword>
<evidence type="ECO:0000256" key="7">
    <source>
        <dbReference type="ARBA" id="ARBA00022840"/>
    </source>
</evidence>
<dbReference type="RefSeq" id="WP_100163603.1">
    <property type="nucleotide sequence ID" value="NZ_PGTB01000086.1"/>
</dbReference>
<accession>A0A2M8IYF6</accession>
<evidence type="ECO:0000256" key="3">
    <source>
        <dbReference type="ARBA" id="ARBA00022448"/>
    </source>
</evidence>
<dbReference type="GO" id="GO:0006826">
    <property type="term" value="P:iron ion transport"/>
    <property type="evidence" value="ECO:0007669"/>
    <property type="project" value="UniProtKB-KW"/>
</dbReference>
<evidence type="ECO:0000259" key="11">
    <source>
        <dbReference type="PROSITE" id="PS50893"/>
    </source>
</evidence>
<comment type="caution">
    <text evidence="12">The sequence shown here is derived from an EMBL/GenBank/DDBJ whole genome shotgun (WGS) entry which is preliminary data.</text>
</comment>
<dbReference type="FunFam" id="3.40.50.300:FF:000134">
    <property type="entry name" value="Iron-enterobactin ABC transporter ATP-binding protein"/>
    <property type="match status" value="1"/>
</dbReference>
<reference evidence="12 13" key="1">
    <citation type="journal article" date="2018" name="Int. J. Syst. Evol. Microbiol.">
        <title>Pseudooceanicola lipolyticus sp. nov., a marine alphaproteobacterium, reclassification of Oceanicola flagellatus as Pseudooceanicola flagellatus comb. nov. and emended description of the genus Pseudooceanicola.</title>
        <authorList>
            <person name="Huang M.-M."/>
            <person name="Guo L.-L."/>
            <person name="Wu Y.-H."/>
            <person name="Lai Q.-L."/>
            <person name="Shao Z.-Z."/>
            <person name="Wang C.-S."/>
            <person name="Wu M."/>
            <person name="Xu X.-W."/>
        </authorList>
    </citation>
    <scope>NUCLEOTIDE SEQUENCE [LARGE SCALE GENOMIC DNA]</scope>
    <source>
        <strain evidence="12 13">157</strain>
    </source>
</reference>
<dbReference type="InterPro" id="IPR003439">
    <property type="entry name" value="ABC_transporter-like_ATP-bd"/>
</dbReference>
<dbReference type="GO" id="GO:0016887">
    <property type="term" value="F:ATP hydrolysis activity"/>
    <property type="evidence" value="ECO:0007669"/>
    <property type="project" value="InterPro"/>
</dbReference>
<dbReference type="InterPro" id="IPR003593">
    <property type="entry name" value="AAA+_ATPase"/>
</dbReference>
<gene>
    <name evidence="12" type="ORF">CVM52_16675</name>
</gene>
<evidence type="ECO:0000256" key="6">
    <source>
        <dbReference type="ARBA" id="ARBA00022741"/>
    </source>
</evidence>
<dbReference type="Gene3D" id="3.40.50.300">
    <property type="entry name" value="P-loop containing nucleotide triphosphate hydrolases"/>
    <property type="match status" value="1"/>
</dbReference>
<dbReference type="PANTHER" id="PTHR42771">
    <property type="entry name" value="IRON(3+)-HYDROXAMATE IMPORT ATP-BINDING PROTEIN FHUC"/>
    <property type="match status" value="1"/>
</dbReference>
<evidence type="ECO:0000256" key="1">
    <source>
        <dbReference type="ARBA" id="ARBA00004202"/>
    </source>
</evidence>
<evidence type="ECO:0000256" key="9">
    <source>
        <dbReference type="ARBA" id="ARBA00023065"/>
    </source>
</evidence>
<comment type="subcellular location">
    <subcellularLocation>
        <location evidence="1">Cell membrane</location>
        <topology evidence="1">Peripheral membrane protein</topology>
    </subcellularLocation>
</comment>
<evidence type="ECO:0000256" key="2">
    <source>
        <dbReference type="ARBA" id="ARBA00005417"/>
    </source>
</evidence>
<dbReference type="PROSITE" id="PS50893">
    <property type="entry name" value="ABC_TRANSPORTER_2"/>
    <property type="match status" value="1"/>
</dbReference>
<dbReference type="CDD" id="cd03214">
    <property type="entry name" value="ABC_Iron-Siderophores_B12_Hemin"/>
    <property type="match status" value="1"/>
</dbReference>
<dbReference type="InterPro" id="IPR027417">
    <property type="entry name" value="P-loop_NTPase"/>
</dbReference>
<dbReference type="AlphaFoldDB" id="A0A2M8IYF6"/>
<evidence type="ECO:0000313" key="12">
    <source>
        <dbReference type="EMBL" id="PJE35528.1"/>
    </source>
</evidence>
<dbReference type="SMART" id="SM00382">
    <property type="entry name" value="AAA"/>
    <property type="match status" value="1"/>
</dbReference>
<sequence>MIGCQELNYSTGGKRILDRVSASAPSGAITALVGPNGAGKSTLLAMLGRMLVPDSGMIRLGGENAAALARAAFARRVTTLRQATRITPRLTVRDLVGFGRYPHNPGHLTAADRKIVDACLQDLALSDLAERHLDTLSGGQQQRALIAMALAQETEVLLLDEPLNNLDLTHARRVMQILAQRSRSGRTVVTVLHDLTIAARFADHVIAVKDGQVLNEGAPATVFTPEVLSQLYDAQVEVHLIDGKPVILPI</sequence>
<keyword evidence="5" id="KW-0410">Iron transport</keyword>
<evidence type="ECO:0000256" key="8">
    <source>
        <dbReference type="ARBA" id="ARBA00023004"/>
    </source>
</evidence>
<dbReference type="PROSITE" id="PS00211">
    <property type="entry name" value="ABC_TRANSPORTER_1"/>
    <property type="match status" value="1"/>
</dbReference>
<feature type="domain" description="ABC transporter" evidence="11">
    <location>
        <begin position="2"/>
        <end position="235"/>
    </location>
</feature>
<keyword evidence="6" id="KW-0547">Nucleotide-binding</keyword>
<evidence type="ECO:0000256" key="4">
    <source>
        <dbReference type="ARBA" id="ARBA00022475"/>
    </source>
</evidence>
<dbReference type="InterPro" id="IPR017871">
    <property type="entry name" value="ABC_transporter-like_CS"/>
</dbReference>
<dbReference type="EMBL" id="PGTB01000086">
    <property type="protein sequence ID" value="PJE35528.1"/>
    <property type="molecule type" value="Genomic_DNA"/>
</dbReference>
<evidence type="ECO:0000313" key="13">
    <source>
        <dbReference type="Proteomes" id="UP000231553"/>
    </source>
</evidence>
<keyword evidence="9" id="KW-0406">Ion transport</keyword>
<keyword evidence="7 12" id="KW-0067">ATP-binding</keyword>
<keyword evidence="8" id="KW-0408">Iron</keyword>
<dbReference type="GO" id="GO:0005524">
    <property type="term" value="F:ATP binding"/>
    <property type="evidence" value="ECO:0007669"/>
    <property type="project" value="UniProtKB-KW"/>
</dbReference>
<evidence type="ECO:0000256" key="10">
    <source>
        <dbReference type="ARBA" id="ARBA00023136"/>
    </source>
</evidence>
<dbReference type="PANTHER" id="PTHR42771:SF3">
    <property type="entry name" value="PETROBACTIN IMPORT ATP-BINDING PROTEIN YCLP"/>
    <property type="match status" value="1"/>
</dbReference>
<keyword evidence="3" id="KW-0813">Transport</keyword>
<keyword evidence="13" id="KW-1185">Reference proteome</keyword>
<dbReference type="SUPFAM" id="SSF52540">
    <property type="entry name" value="P-loop containing nucleoside triphosphate hydrolases"/>
    <property type="match status" value="1"/>
</dbReference>
<organism evidence="12 13">
    <name type="scientific">Pseudooceanicola lipolyticus</name>
    <dbReference type="NCBI Taxonomy" id="2029104"/>
    <lineage>
        <taxon>Bacteria</taxon>
        <taxon>Pseudomonadati</taxon>
        <taxon>Pseudomonadota</taxon>
        <taxon>Alphaproteobacteria</taxon>
        <taxon>Rhodobacterales</taxon>
        <taxon>Paracoccaceae</taxon>
        <taxon>Pseudooceanicola</taxon>
    </lineage>
</organism>
<evidence type="ECO:0000256" key="5">
    <source>
        <dbReference type="ARBA" id="ARBA00022496"/>
    </source>
</evidence>
<protein>
    <submittedName>
        <fullName evidence="12">Iron ABC transporter ATP-binding protein</fullName>
    </submittedName>
</protein>
<dbReference type="InterPro" id="IPR051535">
    <property type="entry name" value="Siderophore_ABC-ATPase"/>
</dbReference>
<keyword evidence="4" id="KW-1003">Cell membrane</keyword>